<dbReference type="SUPFAM" id="SSF51556">
    <property type="entry name" value="Metallo-dependent hydrolases"/>
    <property type="match status" value="1"/>
</dbReference>
<dbReference type="PANTHER" id="PTHR11113">
    <property type="entry name" value="N-ACETYLGLUCOSAMINE-6-PHOSPHATE DEACETYLASE"/>
    <property type="match status" value="1"/>
</dbReference>
<dbReference type="InterPro" id="IPR032466">
    <property type="entry name" value="Metal_Hydrolase"/>
</dbReference>
<feature type="binding site" evidence="8">
    <location>
        <position position="135"/>
    </location>
    <ligand>
        <name>Zn(2+)</name>
        <dbReference type="ChEBI" id="CHEBI:29105"/>
    </ligand>
</feature>
<feature type="binding site" evidence="8">
    <location>
        <position position="222"/>
    </location>
    <ligand>
        <name>Zn(2+)</name>
        <dbReference type="ChEBI" id="CHEBI:29105"/>
    </ligand>
</feature>
<dbReference type="Pfam" id="PF01979">
    <property type="entry name" value="Amidohydro_1"/>
    <property type="match status" value="1"/>
</dbReference>
<evidence type="ECO:0000256" key="5">
    <source>
        <dbReference type="PIRNR" id="PIRNR038994"/>
    </source>
</evidence>
<evidence type="ECO:0000259" key="9">
    <source>
        <dbReference type="Pfam" id="PF01979"/>
    </source>
</evidence>
<feature type="binding site" evidence="7">
    <location>
        <position position="233"/>
    </location>
    <ligand>
        <name>substrate</name>
    </ligand>
</feature>
<evidence type="ECO:0000256" key="1">
    <source>
        <dbReference type="ARBA" id="ARBA00010716"/>
    </source>
</evidence>
<dbReference type="GO" id="GO:0046872">
    <property type="term" value="F:metal ion binding"/>
    <property type="evidence" value="ECO:0007669"/>
    <property type="project" value="UniProtKB-KW"/>
</dbReference>
<comment type="cofactor">
    <cofactor evidence="8">
        <name>a divalent metal cation</name>
        <dbReference type="ChEBI" id="CHEBI:60240"/>
    </cofactor>
    <text evidence="8">Binds 1 divalent metal cation per subunit.</text>
</comment>
<dbReference type="Proteomes" id="UP000474967">
    <property type="component" value="Unassembled WGS sequence"/>
</dbReference>
<dbReference type="NCBIfam" id="TIGR00221">
    <property type="entry name" value="nagA"/>
    <property type="match status" value="1"/>
</dbReference>
<evidence type="ECO:0000256" key="4">
    <source>
        <dbReference type="ARBA" id="ARBA00023277"/>
    </source>
</evidence>
<comment type="caution">
    <text evidence="10">The sequence shown here is derived from an EMBL/GenBank/DDBJ whole genome shotgun (WGS) entry which is preliminary data.</text>
</comment>
<dbReference type="EMBL" id="JAAGWY010000001">
    <property type="protein sequence ID" value="NEN04398.1"/>
    <property type="molecule type" value="Genomic_DNA"/>
</dbReference>
<gene>
    <name evidence="10" type="primary">nagA</name>
    <name evidence="10" type="ORF">G3T36_00795</name>
</gene>
<evidence type="ECO:0000256" key="6">
    <source>
        <dbReference type="PIRSR" id="PIRSR038994-1"/>
    </source>
</evidence>
<dbReference type="InterPro" id="IPR011059">
    <property type="entry name" value="Metal-dep_hydrolase_composite"/>
</dbReference>
<feature type="domain" description="Amidohydrolase-related" evidence="9">
    <location>
        <begin position="61"/>
        <end position="371"/>
    </location>
</feature>
<feature type="binding site" evidence="7">
    <location>
        <begin position="313"/>
        <end position="315"/>
    </location>
    <ligand>
        <name>substrate</name>
    </ligand>
</feature>
<sequence length="386" mass="40674">MSLLDGLPQLIHSARKLDTDGLVDDFWMLTDGDRIAVTGKGAGWRTHAEGADVVDAGGHWLTPGFIDLHCHGGGGHPFDDGPEEILEGLATHRAHGTTRSLVSHVANPLAQLRESLSVVADLTEIDPLVLGSHLEGPFLAVERRGAHDAAFLRDPGPEMLEELVGAARGTLRQFTIAPELPNALESIGVLLEAGVVVSIGHTAADYEQAKRAFDVGARILTHTFNAMNGIHHRNPGPIIAAFEDENITLELILDGLHVHPRVAELVFTAAPGRVALITDAMAAAGAADGNYRLGSLNVTVANGLAVLSGTSTIAGSTLTLDVALRNAVTLVGLDPRVAVEALTHTPARALGLDHRFGRLHTGYAADAVLLDHEWAVRRVWAAGAAL</sequence>
<keyword evidence="11" id="KW-1185">Reference proteome</keyword>
<dbReference type="InterPro" id="IPR003764">
    <property type="entry name" value="GlcNAc_6-P_deAcase"/>
</dbReference>
<keyword evidence="2 8" id="KW-0479">Metal-binding</keyword>
<reference evidence="10 11" key="1">
    <citation type="journal article" date="2014" name="J. Microbiol.">
        <title>Diaminobutyricibacter tongyongensis gen. nov., sp. nov. and Homoserinibacter gongjuensis gen. nov., sp. nov. belong to the family Microbacteriaceae.</title>
        <authorList>
            <person name="Kim S.J."/>
            <person name="Ahn J.H."/>
            <person name="Weon H.Y."/>
            <person name="Hamada M."/>
            <person name="Suzuki K."/>
            <person name="Kwon S.W."/>
        </authorList>
    </citation>
    <scope>NUCLEOTIDE SEQUENCE [LARGE SCALE GENOMIC DNA]</scope>
    <source>
        <strain evidence="10 11">NBRC 108724</strain>
    </source>
</reference>
<dbReference type="PANTHER" id="PTHR11113:SF14">
    <property type="entry name" value="N-ACETYLGLUCOSAMINE-6-PHOSPHATE DEACETYLASE"/>
    <property type="match status" value="1"/>
</dbReference>
<dbReference type="AlphaFoldDB" id="A0A6L9XTS5"/>
<evidence type="ECO:0000313" key="11">
    <source>
        <dbReference type="Proteomes" id="UP000474967"/>
    </source>
</evidence>
<evidence type="ECO:0000256" key="3">
    <source>
        <dbReference type="ARBA" id="ARBA00022801"/>
    </source>
</evidence>
<dbReference type="InterPro" id="IPR006680">
    <property type="entry name" value="Amidohydro-rel"/>
</dbReference>
<dbReference type="PIRSF" id="PIRSF038994">
    <property type="entry name" value="NagA"/>
    <property type="match status" value="1"/>
</dbReference>
<protein>
    <submittedName>
        <fullName evidence="10">N-acetylglucosamine-6-phosphate deacetylase</fullName>
        <ecNumber evidence="10">3.5.1.25</ecNumber>
    </submittedName>
</protein>
<feature type="active site" description="Proton donor/acceptor" evidence="6">
    <location>
        <position position="279"/>
    </location>
</feature>
<proteinExistence type="inferred from homology"/>
<dbReference type="RefSeq" id="WP_163287532.1">
    <property type="nucleotide sequence ID" value="NZ_JAAGWY010000001.1"/>
</dbReference>
<dbReference type="Gene3D" id="2.30.40.10">
    <property type="entry name" value="Urease, subunit C, domain 1"/>
    <property type="match status" value="1"/>
</dbReference>
<feature type="binding site" evidence="7">
    <location>
        <begin position="225"/>
        <end position="226"/>
    </location>
    <ligand>
        <name>substrate</name>
    </ligand>
</feature>
<name>A0A6L9XTS5_9MICO</name>
<keyword evidence="4 5" id="KW-0119">Carbohydrate metabolism</keyword>
<evidence type="ECO:0000313" key="10">
    <source>
        <dbReference type="EMBL" id="NEN04398.1"/>
    </source>
</evidence>
<accession>A0A6L9XTS5</accession>
<feature type="binding site" evidence="7">
    <location>
        <position position="146"/>
    </location>
    <ligand>
        <name>substrate</name>
    </ligand>
</feature>
<evidence type="ECO:0000256" key="2">
    <source>
        <dbReference type="ARBA" id="ARBA00022723"/>
    </source>
</evidence>
<evidence type="ECO:0000256" key="8">
    <source>
        <dbReference type="PIRSR" id="PIRSR038994-3"/>
    </source>
</evidence>
<keyword evidence="3 5" id="KW-0378">Hydrolase</keyword>
<feature type="binding site" evidence="7">
    <location>
        <position position="257"/>
    </location>
    <ligand>
        <name>substrate</name>
    </ligand>
</feature>
<dbReference type="CDD" id="cd00854">
    <property type="entry name" value="NagA"/>
    <property type="match status" value="1"/>
</dbReference>
<dbReference type="SUPFAM" id="SSF51338">
    <property type="entry name" value="Composite domain of metallo-dependent hydrolases"/>
    <property type="match status" value="1"/>
</dbReference>
<dbReference type="Gene3D" id="3.20.20.140">
    <property type="entry name" value="Metal-dependent hydrolases"/>
    <property type="match status" value="1"/>
</dbReference>
<dbReference type="GO" id="GO:0008448">
    <property type="term" value="F:N-acetylglucosamine-6-phosphate deacetylase activity"/>
    <property type="evidence" value="ECO:0007669"/>
    <property type="project" value="UniProtKB-EC"/>
</dbReference>
<comment type="similarity">
    <text evidence="1 5">Belongs to the metallo-dependent hydrolases superfamily. NagA family.</text>
</comment>
<organism evidence="10 11">
    <name type="scientific">Leifsonia tongyongensis</name>
    <dbReference type="NCBI Taxonomy" id="1268043"/>
    <lineage>
        <taxon>Bacteria</taxon>
        <taxon>Bacillati</taxon>
        <taxon>Actinomycetota</taxon>
        <taxon>Actinomycetes</taxon>
        <taxon>Micrococcales</taxon>
        <taxon>Microbacteriaceae</taxon>
        <taxon>Leifsonia</taxon>
    </lineage>
</organism>
<dbReference type="GO" id="GO:0006046">
    <property type="term" value="P:N-acetylglucosamine catabolic process"/>
    <property type="evidence" value="ECO:0007669"/>
    <property type="project" value="TreeGrafter"/>
</dbReference>
<feature type="binding site" evidence="8">
    <location>
        <position position="201"/>
    </location>
    <ligand>
        <name>Zn(2+)</name>
        <dbReference type="ChEBI" id="CHEBI:29105"/>
    </ligand>
</feature>
<dbReference type="EC" id="3.5.1.25" evidence="10"/>
<evidence type="ECO:0000256" key="7">
    <source>
        <dbReference type="PIRSR" id="PIRSR038994-2"/>
    </source>
</evidence>